<dbReference type="GO" id="GO:0016020">
    <property type="term" value="C:membrane"/>
    <property type="evidence" value="ECO:0007669"/>
    <property type="project" value="UniProtKB-SubCell"/>
</dbReference>
<feature type="transmembrane region" description="Helical" evidence="8">
    <location>
        <begin position="326"/>
        <end position="351"/>
    </location>
</feature>
<evidence type="ECO:0000256" key="5">
    <source>
        <dbReference type="ARBA" id="ARBA00022692"/>
    </source>
</evidence>
<sequence length="359" mass="41407">MKEKLGGFHVFILIHMTQVGVGIFALPRVAAEYFGYNGWLMLVVIAAIVAFNLYLIWLVWKMGKGESIFVIFENCLPKWMVYPFYMIIALAWSLSGSLVAKEYVLIFQVTAFPTANPMIFMFVLSLLAYLLIIKGIYAIVKASTVFIFLVLWMAPLGATFINDLKLSRYTHYFLQEGKEHGMGLFNLYSSFLGYELLLLLFPYIQAKTRLFTSAHLANIFSFLMYLSVTLICFGFYSLQQLKLIMFPCIDLLAYIRFPFIERAENGLFSFLVFRVLITIVMYHWAASLTVQRIFKNKKFAQVTLYTMAVTFVVSFMPGVLDEVGKWLSIVTYFDFAFAFGLPIFLIGILSLQRWRQQHV</sequence>
<evidence type="ECO:0000256" key="3">
    <source>
        <dbReference type="ARBA" id="ARBA00022448"/>
    </source>
</evidence>
<feature type="transmembrane region" description="Helical" evidence="8">
    <location>
        <begin position="119"/>
        <end position="139"/>
    </location>
</feature>
<protein>
    <submittedName>
        <fullName evidence="9">GerAB/ArcD/ProY family transporter</fullName>
    </submittedName>
</protein>
<keyword evidence="10" id="KW-1185">Reference proteome</keyword>
<name>A0AA96LT03_9BACL</name>
<evidence type="ECO:0000313" key="10">
    <source>
        <dbReference type="Proteomes" id="UP001304650"/>
    </source>
</evidence>
<evidence type="ECO:0000256" key="2">
    <source>
        <dbReference type="ARBA" id="ARBA00007998"/>
    </source>
</evidence>
<dbReference type="EMBL" id="CP130319">
    <property type="protein sequence ID" value="WNR44170.1"/>
    <property type="molecule type" value="Genomic_DNA"/>
</dbReference>
<keyword evidence="3" id="KW-0813">Transport</keyword>
<keyword evidence="6 8" id="KW-1133">Transmembrane helix</keyword>
<feature type="transmembrane region" description="Helical" evidence="8">
    <location>
        <begin position="6"/>
        <end position="26"/>
    </location>
</feature>
<feature type="transmembrane region" description="Helical" evidence="8">
    <location>
        <begin position="38"/>
        <end position="60"/>
    </location>
</feature>
<accession>A0AA96LT03</accession>
<dbReference type="Proteomes" id="UP001304650">
    <property type="component" value="Chromosome"/>
</dbReference>
<keyword evidence="7 8" id="KW-0472">Membrane</keyword>
<dbReference type="AlphaFoldDB" id="A0AA96LT03"/>
<reference evidence="9" key="1">
    <citation type="submission" date="2022-02" db="EMBL/GenBank/DDBJ databases">
        <title>Paenibacillus sp. MBLB1832 Whole Genome Shotgun Sequencing.</title>
        <authorList>
            <person name="Hwang C.Y."/>
            <person name="Cho E.-S."/>
            <person name="Seo M.-J."/>
        </authorList>
    </citation>
    <scope>NUCLEOTIDE SEQUENCE</scope>
    <source>
        <strain evidence="9">MBLB1832</strain>
    </source>
</reference>
<feature type="transmembrane region" description="Helical" evidence="8">
    <location>
        <begin position="145"/>
        <end position="164"/>
    </location>
</feature>
<evidence type="ECO:0000256" key="8">
    <source>
        <dbReference type="SAM" id="Phobius"/>
    </source>
</evidence>
<feature type="transmembrane region" description="Helical" evidence="8">
    <location>
        <begin position="80"/>
        <end position="99"/>
    </location>
</feature>
<comment type="similarity">
    <text evidence="2">Belongs to the amino acid-polyamine-organocation (APC) superfamily. Spore germination protein (SGP) (TC 2.A.3.9) family.</text>
</comment>
<feature type="transmembrane region" description="Helical" evidence="8">
    <location>
        <begin position="302"/>
        <end position="320"/>
    </location>
</feature>
<dbReference type="GO" id="GO:0009847">
    <property type="term" value="P:spore germination"/>
    <property type="evidence" value="ECO:0007669"/>
    <property type="project" value="InterPro"/>
</dbReference>
<feature type="transmembrane region" description="Helical" evidence="8">
    <location>
        <begin position="216"/>
        <end position="236"/>
    </location>
</feature>
<evidence type="ECO:0000256" key="6">
    <source>
        <dbReference type="ARBA" id="ARBA00022989"/>
    </source>
</evidence>
<evidence type="ECO:0000256" key="7">
    <source>
        <dbReference type="ARBA" id="ARBA00023136"/>
    </source>
</evidence>
<organism evidence="9 10">
    <name type="scientific">Paenibacillus roseopurpureus</name>
    <dbReference type="NCBI Taxonomy" id="2918901"/>
    <lineage>
        <taxon>Bacteria</taxon>
        <taxon>Bacillati</taxon>
        <taxon>Bacillota</taxon>
        <taxon>Bacilli</taxon>
        <taxon>Bacillales</taxon>
        <taxon>Paenibacillaceae</taxon>
        <taxon>Paenibacillus</taxon>
    </lineage>
</organism>
<comment type="subcellular location">
    <subcellularLocation>
        <location evidence="1">Membrane</location>
        <topology evidence="1">Multi-pass membrane protein</topology>
    </subcellularLocation>
</comment>
<evidence type="ECO:0000313" key="9">
    <source>
        <dbReference type="EMBL" id="WNR44170.1"/>
    </source>
</evidence>
<feature type="transmembrane region" description="Helical" evidence="8">
    <location>
        <begin position="266"/>
        <end position="290"/>
    </location>
</feature>
<dbReference type="KEGG" id="proo:MJB10_24315"/>
<keyword evidence="5 8" id="KW-0812">Transmembrane</keyword>
<dbReference type="PANTHER" id="PTHR34975:SF2">
    <property type="entry name" value="SPORE GERMINATION PROTEIN A2"/>
    <property type="match status" value="1"/>
</dbReference>
<gene>
    <name evidence="9" type="ORF">MJB10_24315</name>
</gene>
<dbReference type="RefSeq" id="WP_314799588.1">
    <property type="nucleotide sequence ID" value="NZ_CP130319.1"/>
</dbReference>
<dbReference type="InterPro" id="IPR004761">
    <property type="entry name" value="Spore_GerAB"/>
</dbReference>
<proteinExistence type="inferred from homology"/>
<dbReference type="PANTHER" id="PTHR34975">
    <property type="entry name" value="SPORE GERMINATION PROTEIN A2"/>
    <property type="match status" value="1"/>
</dbReference>
<feature type="transmembrane region" description="Helical" evidence="8">
    <location>
        <begin position="185"/>
        <end position="204"/>
    </location>
</feature>
<dbReference type="Pfam" id="PF03845">
    <property type="entry name" value="Spore_permease"/>
    <property type="match status" value="1"/>
</dbReference>
<keyword evidence="4" id="KW-0309">Germination</keyword>
<evidence type="ECO:0000256" key="1">
    <source>
        <dbReference type="ARBA" id="ARBA00004141"/>
    </source>
</evidence>
<evidence type="ECO:0000256" key="4">
    <source>
        <dbReference type="ARBA" id="ARBA00022544"/>
    </source>
</evidence>